<protein>
    <submittedName>
        <fullName evidence="1">Uncharacterized protein</fullName>
    </submittedName>
</protein>
<dbReference type="EMBL" id="CP047121">
    <property type="protein sequence ID" value="QHB51244.1"/>
    <property type="molecule type" value="Genomic_DNA"/>
</dbReference>
<accession>A0A6P1EAT0</accession>
<proteinExistence type="predicted"/>
<gene>
    <name evidence="1" type="ORF">GQR93_02895</name>
</gene>
<dbReference type="AlphaFoldDB" id="A0A6P1EAT0"/>
<reference evidence="1 2" key="1">
    <citation type="submission" date="2019-12" db="EMBL/GenBank/DDBJ databases">
        <title>Lactobacillus hilgardii FLUB.</title>
        <authorList>
            <person name="Gustaw K."/>
        </authorList>
    </citation>
    <scope>NUCLEOTIDE SEQUENCE [LARGE SCALE GENOMIC DNA]</scope>
    <source>
        <strain evidence="1 2">FLUB</strain>
    </source>
</reference>
<evidence type="ECO:0000313" key="2">
    <source>
        <dbReference type="Proteomes" id="UP000465035"/>
    </source>
</evidence>
<sequence>MTYVNSVTKTEANGLLEVINHGDARVKLPRHFQHIVSYAHDAHWGDSKVYEFNNGLYLQDVKNDGKTFYDPLIDGNNDYQPNTLQIHLNNHQRYLVEDLNIAGGKNGSELGRIIADQDIKRKYVTIKNLDRGYIKSIKKHEKNITVIKMFDGSEIRLFSIPSMHGVAHIEDEFWN</sequence>
<dbReference type="GeneID" id="69057306"/>
<evidence type="ECO:0000313" key="1">
    <source>
        <dbReference type="EMBL" id="QHB51244.1"/>
    </source>
</evidence>
<dbReference type="RefSeq" id="WP_159298664.1">
    <property type="nucleotide sequence ID" value="NZ_CP047121.1"/>
</dbReference>
<dbReference type="Proteomes" id="UP000465035">
    <property type="component" value="Chromosome"/>
</dbReference>
<name>A0A6P1EAT0_LENHI</name>
<organism evidence="1 2">
    <name type="scientific">Lentilactobacillus hilgardii</name>
    <name type="common">Lactobacillus hilgardii</name>
    <dbReference type="NCBI Taxonomy" id="1588"/>
    <lineage>
        <taxon>Bacteria</taxon>
        <taxon>Bacillati</taxon>
        <taxon>Bacillota</taxon>
        <taxon>Bacilli</taxon>
        <taxon>Lactobacillales</taxon>
        <taxon>Lactobacillaceae</taxon>
        <taxon>Lentilactobacillus</taxon>
    </lineage>
</organism>